<dbReference type="AlphaFoldDB" id="A0A0W0FRN0"/>
<dbReference type="PANTHER" id="PTHR14905">
    <property type="entry name" value="NG37"/>
    <property type="match status" value="1"/>
</dbReference>
<evidence type="ECO:0008006" key="4">
    <source>
        <dbReference type="Google" id="ProtNLM"/>
    </source>
</evidence>
<evidence type="ECO:0000313" key="2">
    <source>
        <dbReference type="EMBL" id="KTB39040.1"/>
    </source>
</evidence>
<feature type="signal peptide" evidence="1">
    <location>
        <begin position="1"/>
        <end position="23"/>
    </location>
</feature>
<reference evidence="2 3" key="1">
    <citation type="submission" date="2015-12" db="EMBL/GenBank/DDBJ databases">
        <title>Draft genome sequence of Moniliophthora roreri, the causal agent of frosty pod rot of cacao.</title>
        <authorList>
            <person name="Aime M.C."/>
            <person name="Diaz-Valderrama J.R."/>
            <person name="Kijpornyongpan T."/>
            <person name="Phillips-Mora W."/>
        </authorList>
    </citation>
    <scope>NUCLEOTIDE SEQUENCE [LARGE SCALE GENOMIC DNA]</scope>
    <source>
        <strain evidence="2 3">MCA 2952</strain>
    </source>
</reference>
<name>A0A0W0FRN0_MONRR</name>
<evidence type="ECO:0000313" key="3">
    <source>
        <dbReference type="Proteomes" id="UP000054988"/>
    </source>
</evidence>
<dbReference type="Pfam" id="PF07217">
    <property type="entry name" value="Het-C"/>
    <property type="match status" value="1"/>
</dbReference>
<gene>
    <name evidence="2" type="ORF">WG66_8298</name>
</gene>
<feature type="chain" id="PRO_5006902051" description="Heterokaryon incompatibility Het-C" evidence="1">
    <location>
        <begin position="24"/>
        <end position="581"/>
    </location>
</feature>
<protein>
    <recommendedName>
        <fullName evidence="4">Heterokaryon incompatibility Het-C</fullName>
    </recommendedName>
</protein>
<dbReference type="InterPro" id="IPR010816">
    <property type="entry name" value="Het-C"/>
</dbReference>
<organism evidence="2 3">
    <name type="scientific">Moniliophthora roreri</name>
    <name type="common">Frosty pod rot fungus</name>
    <name type="synonym">Monilia roreri</name>
    <dbReference type="NCBI Taxonomy" id="221103"/>
    <lineage>
        <taxon>Eukaryota</taxon>
        <taxon>Fungi</taxon>
        <taxon>Dikarya</taxon>
        <taxon>Basidiomycota</taxon>
        <taxon>Agaricomycotina</taxon>
        <taxon>Agaricomycetes</taxon>
        <taxon>Agaricomycetidae</taxon>
        <taxon>Agaricales</taxon>
        <taxon>Marasmiineae</taxon>
        <taxon>Marasmiaceae</taxon>
        <taxon>Moniliophthora</taxon>
    </lineage>
</organism>
<dbReference type="Proteomes" id="UP000054988">
    <property type="component" value="Unassembled WGS sequence"/>
</dbReference>
<keyword evidence="1" id="KW-0732">Signal</keyword>
<comment type="caution">
    <text evidence="2">The sequence shown here is derived from an EMBL/GenBank/DDBJ whole genome shotgun (WGS) entry which is preliminary data.</text>
</comment>
<dbReference type="eggNOG" id="ENOG502QRXF">
    <property type="taxonomic scope" value="Eukaryota"/>
</dbReference>
<proteinExistence type="predicted"/>
<dbReference type="PANTHER" id="PTHR14905:SF7">
    <property type="entry name" value="VON WILLEBRAND FACTOR A DOMAIN-CONTAINING PROTEIN 7"/>
    <property type="match status" value="1"/>
</dbReference>
<dbReference type="EMBL" id="LATX01001708">
    <property type="protein sequence ID" value="KTB39040.1"/>
    <property type="molecule type" value="Genomic_DNA"/>
</dbReference>
<dbReference type="InterPro" id="IPR052577">
    <property type="entry name" value="VWA7"/>
</dbReference>
<evidence type="ECO:0000256" key="1">
    <source>
        <dbReference type="SAM" id="SignalP"/>
    </source>
</evidence>
<sequence>MAFTSSLLILTIILLVLSTETYAFGAGDIPAWAYLNAKAYRHGDIEGVLSDLVKNASTGGSVFAFAKKILGKDGPKFKGSDIKKVYFEQGNWLRDYSQAMDIAALGKLSGDTILLIVSVLSFMTFGLSTREFEVTSERLGVYLPVEHIDNPKGYAEKEGDARYYHPNLRPPVDPAELEFDERTGMKKYMATEDEGFDSSTAYIRRTLKACIEYGRRSGGDEGEDLWEAYRLLGTGLHTLEDLLAHSNWCEIALVKMGCTNVFCHVGENVLIETPSGPAPPLVTGTFGSADFIHSLLGEATDKIHQASVSSLAEQMEQSQNDDAFNKILMLKDVLGKLSAFGGDDESTSLGQAEAMQEQANAYHFDPDNVAPPEVQQQLLGLLRWRDNVHRAIVNKIEMIPGLADTMDQLSVALNTCKCLHTSLKVGDADKLVDPILTQASGVLESGSQAVVDWDNQYAVFDDPDASDPSHSLLAKDHVNLILNEPSGRIAQVIVVHTVELIVQAWADDSDPDAVLDKVLEAFHHPYYSTGNSQVQDQMFAEMEKWLNENAEAGVAEVIIEALSKEAVREGRNKRLFDEAAA</sequence>
<accession>A0A0W0FRN0</accession>